<evidence type="ECO:0000256" key="8">
    <source>
        <dbReference type="ARBA" id="ARBA00038436"/>
    </source>
</evidence>
<evidence type="ECO:0000256" key="9">
    <source>
        <dbReference type="SAM" id="Phobius"/>
    </source>
</evidence>
<evidence type="ECO:0000256" key="6">
    <source>
        <dbReference type="ARBA" id="ARBA00022989"/>
    </source>
</evidence>
<evidence type="ECO:0000256" key="4">
    <source>
        <dbReference type="ARBA" id="ARBA00022519"/>
    </source>
</evidence>
<accession>A0A345C1F8</accession>
<comment type="subcellular location">
    <subcellularLocation>
        <location evidence="1">Cell inner membrane</location>
        <topology evidence="1">Multi-pass membrane protein</topology>
    </subcellularLocation>
</comment>
<name>A0A345C1F8_9BACI</name>
<keyword evidence="5 9" id="KW-0812">Transmembrane</keyword>
<proteinExistence type="inferred from homology"/>
<dbReference type="Proteomes" id="UP000252100">
    <property type="component" value="Chromosome"/>
</dbReference>
<feature type="transmembrane region" description="Helical" evidence="9">
    <location>
        <begin position="134"/>
        <end position="154"/>
    </location>
</feature>
<keyword evidence="12" id="KW-1185">Reference proteome</keyword>
<dbReference type="PANTHER" id="PTHR35011">
    <property type="entry name" value="2,3-DIKETO-L-GULONATE TRAP TRANSPORTER SMALL PERMEASE PROTEIN YIAM"/>
    <property type="match status" value="1"/>
</dbReference>
<dbReference type="InterPro" id="IPR007387">
    <property type="entry name" value="TRAP_DctQ"/>
</dbReference>
<feature type="transmembrane region" description="Helical" evidence="9">
    <location>
        <begin position="54"/>
        <end position="73"/>
    </location>
</feature>
<feature type="domain" description="Tripartite ATP-independent periplasmic transporters DctQ component" evidence="10">
    <location>
        <begin position="30"/>
        <end position="149"/>
    </location>
</feature>
<protein>
    <submittedName>
        <fullName evidence="11">TRAP transporter small permease</fullName>
    </submittedName>
</protein>
<comment type="similarity">
    <text evidence="8">Belongs to the TRAP transporter small permease family.</text>
</comment>
<dbReference type="InterPro" id="IPR055348">
    <property type="entry name" value="DctQ"/>
</dbReference>
<keyword evidence="6 9" id="KW-1133">Transmembrane helix</keyword>
<dbReference type="OrthoDB" id="1807003at2"/>
<evidence type="ECO:0000256" key="1">
    <source>
        <dbReference type="ARBA" id="ARBA00004429"/>
    </source>
</evidence>
<keyword evidence="2" id="KW-0813">Transport</keyword>
<feature type="transmembrane region" description="Helical" evidence="9">
    <location>
        <begin position="12"/>
        <end position="34"/>
    </location>
</feature>
<evidence type="ECO:0000256" key="5">
    <source>
        <dbReference type="ARBA" id="ARBA00022692"/>
    </source>
</evidence>
<evidence type="ECO:0000256" key="3">
    <source>
        <dbReference type="ARBA" id="ARBA00022475"/>
    </source>
</evidence>
<dbReference type="GO" id="GO:0022857">
    <property type="term" value="F:transmembrane transporter activity"/>
    <property type="evidence" value="ECO:0007669"/>
    <property type="project" value="TreeGrafter"/>
</dbReference>
<dbReference type="EMBL" id="CP031092">
    <property type="protein sequence ID" value="AXF57039.1"/>
    <property type="molecule type" value="Genomic_DNA"/>
</dbReference>
<dbReference type="RefSeq" id="WP_114374499.1">
    <property type="nucleotide sequence ID" value="NZ_CP031092.1"/>
</dbReference>
<sequence length="167" mass="19130">MWQYIEKAEKVVTALSKFFLICASIIILFIMALIPIDVLLRYFFSQSITGTYELVEMGTALMIFFALAMTHHYREHIAIGFLVDRLSHRVRNFIEGSVEAVVFIVVIVMGYQLWEHAMRIMNRSIITTDLGLPMYPFIIIVAGATFIFAAKVLFNGLSHFREVAQKS</sequence>
<keyword evidence="4" id="KW-0997">Cell inner membrane</keyword>
<dbReference type="AlphaFoldDB" id="A0A345C1F8"/>
<gene>
    <name evidence="11" type="ORF">DT065_14220</name>
</gene>
<organism evidence="11 12">
    <name type="scientific">Salicibibacter kimchii</name>
    <dbReference type="NCBI Taxonomy" id="2099786"/>
    <lineage>
        <taxon>Bacteria</taxon>
        <taxon>Bacillati</taxon>
        <taxon>Bacillota</taxon>
        <taxon>Bacilli</taxon>
        <taxon>Bacillales</taxon>
        <taxon>Bacillaceae</taxon>
        <taxon>Salicibibacter</taxon>
    </lineage>
</organism>
<keyword evidence="3" id="KW-1003">Cell membrane</keyword>
<evidence type="ECO:0000313" key="11">
    <source>
        <dbReference type="EMBL" id="AXF57039.1"/>
    </source>
</evidence>
<dbReference type="GO" id="GO:0005886">
    <property type="term" value="C:plasma membrane"/>
    <property type="evidence" value="ECO:0007669"/>
    <property type="project" value="UniProtKB-SubCell"/>
</dbReference>
<evidence type="ECO:0000313" key="12">
    <source>
        <dbReference type="Proteomes" id="UP000252100"/>
    </source>
</evidence>
<evidence type="ECO:0000256" key="7">
    <source>
        <dbReference type="ARBA" id="ARBA00023136"/>
    </source>
</evidence>
<dbReference type="KEGG" id="rue:DT065_14220"/>
<keyword evidence="7 9" id="KW-0472">Membrane</keyword>
<feature type="transmembrane region" description="Helical" evidence="9">
    <location>
        <begin position="93"/>
        <end position="114"/>
    </location>
</feature>
<evidence type="ECO:0000259" key="10">
    <source>
        <dbReference type="Pfam" id="PF04290"/>
    </source>
</evidence>
<dbReference type="Pfam" id="PF04290">
    <property type="entry name" value="DctQ"/>
    <property type="match status" value="1"/>
</dbReference>
<dbReference type="PANTHER" id="PTHR35011:SF2">
    <property type="entry name" value="2,3-DIKETO-L-GULONATE TRAP TRANSPORTER SMALL PERMEASE PROTEIN YIAM"/>
    <property type="match status" value="1"/>
</dbReference>
<evidence type="ECO:0000256" key="2">
    <source>
        <dbReference type="ARBA" id="ARBA00022448"/>
    </source>
</evidence>
<reference evidence="11 12" key="1">
    <citation type="journal article" date="2018" name="J. Microbiol.">
        <title>Salicibibacter kimchii gen. nov., sp. nov., a moderately halophilic and alkalitolerant bacterium in the family Bacillaceae, isolated from kimchi.</title>
        <authorList>
            <person name="Jang J.Y."/>
            <person name="Oh Y.J."/>
            <person name="Lim S.K."/>
            <person name="Park H.K."/>
            <person name="Lee C."/>
            <person name="Kim J.Y."/>
            <person name="Lee M.A."/>
            <person name="Choi H.J."/>
        </authorList>
    </citation>
    <scope>NUCLEOTIDE SEQUENCE [LARGE SCALE GENOMIC DNA]</scope>
    <source>
        <strain evidence="11 12">NKC1-1</strain>
    </source>
</reference>
<dbReference type="GO" id="GO:0015740">
    <property type="term" value="P:C4-dicarboxylate transport"/>
    <property type="evidence" value="ECO:0007669"/>
    <property type="project" value="TreeGrafter"/>
</dbReference>